<evidence type="ECO:0000313" key="1">
    <source>
        <dbReference type="EMBL" id="OAP50450.1"/>
    </source>
</evidence>
<dbReference type="EMBL" id="LNQB01000031">
    <property type="protein sequence ID" value="OAP50450.1"/>
    <property type="molecule type" value="Genomic_DNA"/>
</dbReference>
<dbReference type="OrthoDB" id="5148558at2"/>
<evidence type="ECO:0008006" key="3">
    <source>
        <dbReference type="Google" id="ProtNLM"/>
    </source>
</evidence>
<accession>A0A178YS63</accession>
<protein>
    <recommendedName>
        <fullName evidence="3">Sulfotransferase domain-containing protein</fullName>
    </recommendedName>
</protein>
<dbReference type="RefSeq" id="WP_153435702.1">
    <property type="nucleotide sequence ID" value="NZ_LNQB01000031.1"/>
</dbReference>
<comment type="caution">
    <text evidence="1">The sequence shown here is derived from an EMBL/GenBank/DDBJ whole genome shotgun (WGS) entry which is preliminary data.</text>
</comment>
<dbReference type="InterPro" id="IPR027417">
    <property type="entry name" value="P-loop_NTPase"/>
</dbReference>
<gene>
    <name evidence="1" type="ORF">ATB98_15230</name>
</gene>
<name>A0A178YS63_SINSA</name>
<proteinExistence type="predicted"/>
<reference evidence="1 2" key="1">
    <citation type="submission" date="2015-11" db="EMBL/GenBank/DDBJ databases">
        <title>Ensifer anhuiense sp. nov., an effective nitrogen fixation bacterium with Glycine soja.</title>
        <authorList>
            <person name="Yan H."/>
            <person name="Chen W."/>
        </authorList>
    </citation>
    <scope>NUCLEOTIDE SEQUENCE [LARGE SCALE GENOMIC DNA]</scope>
    <source>
        <strain evidence="1 2">LMG 7837</strain>
    </source>
</reference>
<dbReference type="SUPFAM" id="SSF52540">
    <property type="entry name" value="P-loop containing nucleoside triphosphate hydrolases"/>
    <property type="match status" value="1"/>
</dbReference>
<dbReference type="AlphaFoldDB" id="A0A178YS63"/>
<sequence>MKKLVIHVGAHKTATTYLQSVLLENHQLLRANDVHFGPITASAAIAVSKLWGTPNAMEVDDAAEELKRLLDPSKSVNILSWEGFLGMPFTDPGLYGRAGKLMALFKHIAKAEQIAVMLYVRRQDTFLNSYYIQTLKEGLGHSPRAFFRTISMATLDWIALVEELESLGMDVEVGAYESLSLSKDLYWSPLSKAVEFDLATLAAAKPHQNTAYNEHAVKIAQFINGRFKLGRRDKKAFRHILEQMPSEPRFNALTRDDLISLAPQWAKINSRLLCKLPEAVHGTYLFHDIGRAPDLDSCSI</sequence>
<keyword evidence="2" id="KW-1185">Reference proteome</keyword>
<evidence type="ECO:0000313" key="2">
    <source>
        <dbReference type="Proteomes" id="UP000078507"/>
    </source>
</evidence>
<organism evidence="1 2">
    <name type="scientific">Sinorhizobium saheli</name>
    <dbReference type="NCBI Taxonomy" id="36856"/>
    <lineage>
        <taxon>Bacteria</taxon>
        <taxon>Pseudomonadati</taxon>
        <taxon>Pseudomonadota</taxon>
        <taxon>Alphaproteobacteria</taxon>
        <taxon>Hyphomicrobiales</taxon>
        <taxon>Rhizobiaceae</taxon>
        <taxon>Sinorhizobium/Ensifer group</taxon>
        <taxon>Sinorhizobium</taxon>
    </lineage>
</organism>
<dbReference type="Proteomes" id="UP000078507">
    <property type="component" value="Unassembled WGS sequence"/>
</dbReference>
<dbReference type="STRING" id="36856.ATB98_15230"/>